<dbReference type="EMBL" id="JAFJYH010000235">
    <property type="protein sequence ID" value="KAG4415116.1"/>
    <property type="molecule type" value="Genomic_DNA"/>
</dbReference>
<keyword evidence="3" id="KW-1185">Reference proteome</keyword>
<feature type="region of interest" description="Disordered" evidence="1">
    <location>
        <begin position="45"/>
        <end position="79"/>
    </location>
</feature>
<dbReference type="Proteomes" id="UP000664132">
    <property type="component" value="Unassembled WGS sequence"/>
</dbReference>
<feature type="compositionally biased region" description="Basic and acidic residues" evidence="1">
    <location>
        <begin position="70"/>
        <end position="79"/>
    </location>
</feature>
<reference evidence="2" key="1">
    <citation type="submission" date="2021-02" db="EMBL/GenBank/DDBJ databases">
        <title>Genome sequence Cadophora malorum strain M34.</title>
        <authorList>
            <person name="Stefanovic E."/>
            <person name="Vu D."/>
            <person name="Scully C."/>
            <person name="Dijksterhuis J."/>
            <person name="Roader J."/>
            <person name="Houbraken J."/>
        </authorList>
    </citation>
    <scope>NUCLEOTIDE SEQUENCE</scope>
    <source>
        <strain evidence="2">M34</strain>
    </source>
</reference>
<gene>
    <name evidence="2" type="ORF">IFR04_011753</name>
</gene>
<proteinExistence type="predicted"/>
<protein>
    <submittedName>
        <fullName evidence="2">Uncharacterized protein</fullName>
    </submittedName>
</protein>
<name>A0A8H7TA67_9HELO</name>
<evidence type="ECO:0000256" key="1">
    <source>
        <dbReference type="SAM" id="MobiDB-lite"/>
    </source>
</evidence>
<evidence type="ECO:0000313" key="3">
    <source>
        <dbReference type="Proteomes" id="UP000664132"/>
    </source>
</evidence>
<sequence length="79" mass="8214">MTAAKAHLELADCATLIPSPFVFSISPPALEYDCDAIQNSVAHQNPASTIPPYQPSATVDCPVPAGNSSAEDHQPEAPV</sequence>
<comment type="caution">
    <text evidence="2">The sequence shown here is derived from an EMBL/GenBank/DDBJ whole genome shotgun (WGS) entry which is preliminary data.</text>
</comment>
<evidence type="ECO:0000313" key="2">
    <source>
        <dbReference type="EMBL" id="KAG4415116.1"/>
    </source>
</evidence>
<accession>A0A8H7TA67</accession>
<organism evidence="2 3">
    <name type="scientific">Cadophora malorum</name>
    <dbReference type="NCBI Taxonomy" id="108018"/>
    <lineage>
        <taxon>Eukaryota</taxon>
        <taxon>Fungi</taxon>
        <taxon>Dikarya</taxon>
        <taxon>Ascomycota</taxon>
        <taxon>Pezizomycotina</taxon>
        <taxon>Leotiomycetes</taxon>
        <taxon>Helotiales</taxon>
        <taxon>Ploettnerulaceae</taxon>
        <taxon>Cadophora</taxon>
    </lineage>
</organism>
<dbReference type="AlphaFoldDB" id="A0A8H7TA67"/>